<dbReference type="Proteomes" id="UP000054498">
    <property type="component" value="Unassembled WGS sequence"/>
</dbReference>
<evidence type="ECO:0000313" key="3">
    <source>
        <dbReference type="EMBL" id="KIZ03876.1"/>
    </source>
</evidence>
<dbReference type="InterPro" id="IPR011333">
    <property type="entry name" value="SKP1/BTB/POZ_sf"/>
</dbReference>
<dbReference type="Gene3D" id="3.30.710.10">
    <property type="entry name" value="Potassium Channel Kv1.1, Chain A"/>
    <property type="match status" value="1"/>
</dbReference>
<dbReference type="InterPro" id="IPR000210">
    <property type="entry name" value="BTB/POZ_dom"/>
</dbReference>
<comment type="pathway">
    <text evidence="1">Protein modification; protein ubiquitination.</text>
</comment>
<evidence type="ECO:0000256" key="1">
    <source>
        <dbReference type="ARBA" id="ARBA00004906"/>
    </source>
</evidence>
<protein>
    <recommendedName>
        <fullName evidence="2">BTB domain-containing protein</fullName>
    </recommendedName>
</protein>
<dbReference type="EMBL" id="KK100767">
    <property type="protein sequence ID" value="KIZ03876.1"/>
    <property type="molecule type" value="Genomic_DNA"/>
</dbReference>
<dbReference type="AlphaFoldDB" id="A0A0D2NFG8"/>
<evidence type="ECO:0000313" key="4">
    <source>
        <dbReference type="Proteomes" id="UP000054498"/>
    </source>
</evidence>
<dbReference type="SUPFAM" id="SSF54695">
    <property type="entry name" value="POZ domain"/>
    <property type="match status" value="1"/>
</dbReference>
<dbReference type="STRING" id="145388.A0A0D2NFG8"/>
<dbReference type="Pfam" id="PF00651">
    <property type="entry name" value="BTB"/>
    <property type="match status" value="1"/>
</dbReference>
<sequence length="541" mass="58261">MSRSLSLPMLQPASSAGLPPLPPALALERAPSTASGALLDRAVSAASASLFDRAVSAASAALLDRAASAASASLLDRAASAASASLLERAVSAAGDELPPGASGQVAWAPRLARAECRRPGASTVPLLTPTSSDRSFWDEHRHDSMLFNVGLVADASHPRPVKMAAVDLARNSHWFQLLMSNRHELSGTEVGSVVIPCCMPQELLELMVGALYASSIDLGPDNVEPVYRAADAMQMPALMAACESYLAYTAFEDPEADPAWITAVYDLACDLSRVDFASSLARHFSCCAQRDAAGRRAVLSHILCSPPYAGDGVAQMTLLRQGHDAAWNGQGPEVLLIHVMLEVAEALCAEHVEQMLGMVEWGTLQQEEVSALVDWCLQMPRHWALTPLLKDRALQAVAAQISGHHQRRYLIWRADVGRLPGAGQRLMSSGALTIATRRLYLCMERAGAAEWGLFLCPPPDVSLYSRVAFHTLFVLGPDFDRRMHSYDVTISSDLRVGAGFGSRTIITEWMQQRLFKELGDGSKHMTVGTIATHHMARPDP</sequence>
<dbReference type="GeneID" id="25736961"/>
<gene>
    <name evidence="3" type="ORF">MNEG_4083</name>
</gene>
<organism evidence="3 4">
    <name type="scientific">Monoraphidium neglectum</name>
    <dbReference type="NCBI Taxonomy" id="145388"/>
    <lineage>
        <taxon>Eukaryota</taxon>
        <taxon>Viridiplantae</taxon>
        <taxon>Chlorophyta</taxon>
        <taxon>core chlorophytes</taxon>
        <taxon>Chlorophyceae</taxon>
        <taxon>CS clade</taxon>
        <taxon>Sphaeropleales</taxon>
        <taxon>Selenastraceae</taxon>
        <taxon>Monoraphidium</taxon>
    </lineage>
</organism>
<name>A0A0D2NFG8_9CHLO</name>
<keyword evidence="4" id="KW-1185">Reference proteome</keyword>
<dbReference type="OrthoDB" id="45365at2759"/>
<accession>A0A0D2NFG8</accession>
<proteinExistence type="predicted"/>
<dbReference type="RefSeq" id="XP_013902895.1">
    <property type="nucleotide sequence ID" value="XM_014047441.1"/>
</dbReference>
<dbReference type="KEGG" id="mng:MNEG_4083"/>
<reference evidence="3 4" key="1">
    <citation type="journal article" date="2013" name="BMC Genomics">
        <title>Reconstruction of the lipid metabolism for the microalga Monoraphidium neglectum from its genome sequence reveals characteristics suitable for biofuel production.</title>
        <authorList>
            <person name="Bogen C."/>
            <person name="Al-Dilaimi A."/>
            <person name="Albersmeier A."/>
            <person name="Wichmann J."/>
            <person name="Grundmann M."/>
            <person name="Rupp O."/>
            <person name="Lauersen K.J."/>
            <person name="Blifernez-Klassen O."/>
            <person name="Kalinowski J."/>
            <person name="Goesmann A."/>
            <person name="Mussgnug J.H."/>
            <person name="Kruse O."/>
        </authorList>
    </citation>
    <scope>NUCLEOTIDE SEQUENCE [LARGE SCALE GENOMIC DNA]</scope>
    <source>
        <strain evidence="3 4">SAG 48.87</strain>
    </source>
</reference>
<evidence type="ECO:0000259" key="2">
    <source>
        <dbReference type="Pfam" id="PF00651"/>
    </source>
</evidence>
<feature type="domain" description="BTB" evidence="2">
    <location>
        <begin position="167"/>
        <end position="249"/>
    </location>
</feature>